<dbReference type="InterPro" id="IPR050613">
    <property type="entry name" value="Sec_Metabolite_Reg"/>
</dbReference>
<evidence type="ECO:0000256" key="3">
    <source>
        <dbReference type="SAM" id="MobiDB-lite"/>
    </source>
</evidence>
<dbReference type="GO" id="GO:0005634">
    <property type="term" value="C:nucleus"/>
    <property type="evidence" value="ECO:0007669"/>
    <property type="project" value="UniProtKB-SubCell"/>
</dbReference>
<evidence type="ECO:0000256" key="2">
    <source>
        <dbReference type="ARBA" id="ARBA00023242"/>
    </source>
</evidence>
<dbReference type="SMART" id="SM00906">
    <property type="entry name" value="Fungal_trans"/>
    <property type="match status" value="1"/>
</dbReference>
<keyword evidence="2" id="KW-0539">Nucleus</keyword>
<protein>
    <submittedName>
        <fullName evidence="5">Fungal-specific transcription factor domain-containing protein</fullName>
    </submittedName>
</protein>
<comment type="caution">
    <text evidence="5">The sequence shown here is derived from an EMBL/GenBank/DDBJ whole genome shotgun (WGS) entry which is preliminary data.</text>
</comment>
<reference evidence="5" key="1">
    <citation type="journal article" date="2022" name="bioRxiv">
        <title>Deciphering the potential niche of two novel black yeast fungi from a biological soil crust based on their genomes, phenotypes, and melanin regulation.</title>
        <authorList>
            <consortium name="DOE Joint Genome Institute"/>
            <person name="Carr E.C."/>
            <person name="Barton Q."/>
            <person name="Grambo S."/>
            <person name="Sullivan M."/>
            <person name="Renfro C.M."/>
            <person name="Kuo A."/>
            <person name="Pangilinan J."/>
            <person name="Lipzen A."/>
            <person name="Keymanesh K."/>
            <person name="Savage E."/>
            <person name="Barry K."/>
            <person name="Grigoriev I.V."/>
            <person name="Riekhof W.R."/>
            <person name="Harris S.S."/>
        </authorList>
    </citation>
    <scope>NUCLEOTIDE SEQUENCE</scope>
    <source>
        <strain evidence="5">JF 03-4F</strain>
    </source>
</reference>
<comment type="subcellular location">
    <subcellularLocation>
        <location evidence="1">Nucleus</location>
    </subcellularLocation>
</comment>
<dbReference type="PANTHER" id="PTHR31001:SF87">
    <property type="entry name" value="COL-21"/>
    <property type="match status" value="1"/>
</dbReference>
<accession>A0AAN6E506</accession>
<dbReference type="AlphaFoldDB" id="A0AAN6E506"/>
<dbReference type="Proteomes" id="UP001203852">
    <property type="component" value="Unassembled WGS sequence"/>
</dbReference>
<dbReference type="Pfam" id="PF04082">
    <property type="entry name" value="Fungal_trans"/>
    <property type="match status" value="1"/>
</dbReference>
<dbReference type="InterPro" id="IPR007219">
    <property type="entry name" value="XnlR_reg_dom"/>
</dbReference>
<dbReference type="GO" id="GO:0006351">
    <property type="term" value="P:DNA-templated transcription"/>
    <property type="evidence" value="ECO:0007669"/>
    <property type="project" value="InterPro"/>
</dbReference>
<dbReference type="EMBL" id="MU404351">
    <property type="protein sequence ID" value="KAI1617179.1"/>
    <property type="molecule type" value="Genomic_DNA"/>
</dbReference>
<dbReference type="PANTHER" id="PTHR31001">
    <property type="entry name" value="UNCHARACTERIZED TRANSCRIPTIONAL REGULATORY PROTEIN"/>
    <property type="match status" value="1"/>
</dbReference>
<feature type="domain" description="Xylanolytic transcriptional activator regulatory" evidence="4">
    <location>
        <begin position="175"/>
        <end position="255"/>
    </location>
</feature>
<dbReference type="GO" id="GO:0003677">
    <property type="term" value="F:DNA binding"/>
    <property type="evidence" value="ECO:0007669"/>
    <property type="project" value="InterPro"/>
</dbReference>
<name>A0AAN6E506_9EURO</name>
<evidence type="ECO:0000313" key="5">
    <source>
        <dbReference type="EMBL" id="KAI1617179.1"/>
    </source>
</evidence>
<keyword evidence="6" id="KW-1185">Reference proteome</keyword>
<evidence type="ECO:0000313" key="6">
    <source>
        <dbReference type="Proteomes" id="UP001203852"/>
    </source>
</evidence>
<dbReference type="GO" id="GO:0008270">
    <property type="term" value="F:zinc ion binding"/>
    <property type="evidence" value="ECO:0007669"/>
    <property type="project" value="InterPro"/>
</dbReference>
<evidence type="ECO:0000256" key="1">
    <source>
        <dbReference type="ARBA" id="ARBA00004123"/>
    </source>
</evidence>
<proteinExistence type="predicted"/>
<organism evidence="5 6">
    <name type="scientific">Exophiala viscosa</name>
    <dbReference type="NCBI Taxonomy" id="2486360"/>
    <lineage>
        <taxon>Eukaryota</taxon>
        <taxon>Fungi</taxon>
        <taxon>Dikarya</taxon>
        <taxon>Ascomycota</taxon>
        <taxon>Pezizomycotina</taxon>
        <taxon>Eurotiomycetes</taxon>
        <taxon>Chaetothyriomycetidae</taxon>
        <taxon>Chaetothyriales</taxon>
        <taxon>Herpotrichiellaceae</taxon>
        <taxon>Exophiala</taxon>
    </lineage>
</organism>
<evidence type="ECO:0000259" key="4">
    <source>
        <dbReference type="SMART" id="SM00906"/>
    </source>
</evidence>
<sequence>MSLTHVLDGDDDFQIVASAHNQPALSTSFSSKAQAIIAQLPSRPAIDSLVTFYFSDVNGYYFMVEEYYFRDLLERWSGDPSALAKHVNADELSWELRYFPAMLFQVLALAIQFLTSEAPALRGLSKNDLALCHNYSDTGIELLSSLGFQASATTVVQIHLLRSAWLKNMGRGVDAWHSTGNVIRSAQEIGLHQSKEVRQQGLENTLSRIWYHEYQKRIWMNLYIWDSLIAMILGRPRTINADDCDVEPPMDCNIPKDPSTTVPMPNKHADSEGSPNTASMKLFLYTLSQMFNQMKALSADKPFPKDYSTITLLHNQLKAMLDDVPATLKHQNPDTSWDS</sequence>
<gene>
    <name evidence="5" type="ORF">EDD36DRAFT_156552</name>
</gene>
<feature type="region of interest" description="Disordered" evidence="3">
    <location>
        <begin position="256"/>
        <end position="275"/>
    </location>
</feature>
<dbReference type="CDD" id="cd12148">
    <property type="entry name" value="fungal_TF_MHR"/>
    <property type="match status" value="1"/>
</dbReference>